<evidence type="ECO:0000256" key="1">
    <source>
        <dbReference type="SAM" id="MobiDB-lite"/>
    </source>
</evidence>
<dbReference type="GeneID" id="28816481"/>
<feature type="compositionally biased region" description="Basic and acidic residues" evidence="1">
    <location>
        <begin position="138"/>
        <end position="155"/>
    </location>
</feature>
<evidence type="ECO:0000313" key="3">
    <source>
        <dbReference type="Proteomes" id="UP000070700"/>
    </source>
</evidence>
<dbReference type="InParanoid" id="A0A132B9Y6"/>
<organism evidence="2 3">
    <name type="scientific">Mollisia scopiformis</name>
    <name type="common">Conifer needle endophyte fungus</name>
    <name type="synonym">Phialocephala scopiformis</name>
    <dbReference type="NCBI Taxonomy" id="149040"/>
    <lineage>
        <taxon>Eukaryota</taxon>
        <taxon>Fungi</taxon>
        <taxon>Dikarya</taxon>
        <taxon>Ascomycota</taxon>
        <taxon>Pezizomycotina</taxon>
        <taxon>Leotiomycetes</taxon>
        <taxon>Helotiales</taxon>
        <taxon>Mollisiaceae</taxon>
        <taxon>Mollisia</taxon>
    </lineage>
</organism>
<keyword evidence="3" id="KW-1185">Reference proteome</keyword>
<dbReference type="Proteomes" id="UP000070700">
    <property type="component" value="Unassembled WGS sequence"/>
</dbReference>
<accession>A0A132B9Y6</accession>
<reference evidence="2 3" key="1">
    <citation type="submission" date="2015-10" db="EMBL/GenBank/DDBJ databases">
        <title>Full genome of DAOMC 229536 Phialocephala scopiformis, a fungal endophyte of spruce producing the potent anti-insectan compound rugulosin.</title>
        <authorList>
            <consortium name="DOE Joint Genome Institute"/>
            <person name="Walker A.K."/>
            <person name="Frasz S.L."/>
            <person name="Seifert K.A."/>
            <person name="Miller J.D."/>
            <person name="Mondo S.J."/>
            <person name="Labutti K."/>
            <person name="Lipzen A."/>
            <person name="Dockter R."/>
            <person name="Kennedy M."/>
            <person name="Grigoriev I.V."/>
            <person name="Spatafora J.W."/>
        </authorList>
    </citation>
    <scope>NUCLEOTIDE SEQUENCE [LARGE SCALE GENOMIC DNA]</scope>
    <source>
        <strain evidence="2 3">CBS 120377</strain>
    </source>
</reference>
<name>A0A132B9Y6_MOLSC</name>
<evidence type="ECO:0000313" key="2">
    <source>
        <dbReference type="EMBL" id="KUJ08809.1"/>
    </source>
</evidence>
<dbReference type="AlphaFoldDB" id="A0A132B9Y6"/>
<dbReference type="EMBL" id="KQ947434">
    <property type="protein sequence ID" value="KUJ08809.1"/>
    <property type="molecule type" value="Genomic_DNA"/>
</dbReference>
<dbReference type="RefSeq" id="XP_018063164.1">
    <property type="nucleotide sequence ID" value="XM_018206755.1"/>
</dbReference>
<gene>
    <name evidence="2" type="ORF">LY89DRAFT_326710</name>
</gene>
<dbReference type="OrthoDB" id="3562178at2759"/>
<sequence>MKSYATQQQAIGEMALSKGITLEEVHKYFASSLTSSIRETPGPSDDWHLSRAEHRVWKHFFPGEPFPGKIQLPILVTSTMAKSATEIEPGTKAEPVIKTEPLVDTTNRRSTRIVTPSNSRTDQDWVHDRYDSDIEERLPRGEDLYRPGYTDKAKPNDSSLRLPREADYYRPKPVENPRTCENFGRLSRPDLDMNTDMGTVIRSGSSLGYVSMRNLIETKYRARGIPESRFTRIWHETATRVAMKYSHESSDWQRWAKEKRVWDRLFESRFPGIEPARQEVMALSSGLPENPPRSGTYQPQEKVMEQLAMRQGIRHEFFQFLQQARDQARANHGGCSNEIRHFYADRMTWMKFFRDHPFQGVEPEEGHGAMCKAKQAKGFSPPTGPSSRSQQVFRATPAVSYQSGTTPGTLQQKYRLALVPASTTQIGRQLDLNARPSVPPLNMLLALDGVRKEYNRPKDDGAGLIMTSQGPTFCDARKVVEVWRFFTKEGCKPLAAIGEELKCALHFMKSDEERQLLLWATPAVGCGDNITALNRGQAFLQGVSYDTSSSDI</sequence>
<proteinExistence type="predicted"/>
<protein>
    <submittedName>
        <fullName evidence="2">Uncharacterized protein</fullName>
    </submittedName>
</protein>
<feature type="region of interest" description="Disordered" evidence="1">
    <location>
        <begin position="138"/>
        <end position="159"/>
    </location>
</feature>
<dbReference type="KEGG" id="psco:LY89DRAFT_326710"/>